<gene>
    <name evidence="1" type="ORF">rCG_57367</name>
</gene>
<organism evidence="1 2">
    <name type="scientific">Rattus norvegicus</name>
    <name type="common">Rat</name>
    <dbReference type="NCBI Taxonomy" id="10116"/>
    <lineage>
        <taxon>Eukaryota</taxon>
        <taxon>Metazoa</taxon>
        <taxon>Chordata</taxon>
        <taxon>Craniata</taxon>
        <taxon>Vertebrata</taxon>
        <taxon>Euteleostomi</taxon>
        <taxon>Mammalia</taxon>
        <taxon>Eutheria</taxon>
        <taxon>Euarchontoglires</taxon>
        <taxon>Glires</taxon>
        <taxon>Rodentia</taxon>
        <taxon>Myomorpha</taxon>
        <taxon>Muroidea</taxon>
        <taxon>Muridae</taxon>
        <taxon>Murinae</taxon>
        <taxon>Rattus</taxon>
    </lineage>
</organism>
<accession>A6JPF8</accession>
<proteinExistence type="predicted"/>
<evidence type="ECO:0000313" key="1">
    <source>
        <dbReference type="EMBL" id="EDL93830.1"/>
    </source>
</evidence>
<dbReference type="EMBL" id="CH473994">
    <property type="protein sequence ID" value="EDL93830.1"/>
    <property type="molecule type" value="Genomic_DNA"/>
</dbReference>
<evidence type="ECO:0000313" key="2">
    <source>
        <dbReference type="Proteomes" id="UP000234681"/>
    </source>
</evidence>
<name>A6JPF8_RAT</name>
<dbReference type="Proteomes" id="UP000234681">
    <property type="component" value="Chromosome 1"/>
</dbReference>
<dbReference type="AlphaFoldDB" id="A6JPF8"/>
<sequence>MQKTWYRTMKTLCLLL</sequence>
<protein>
    <submittedName>
        <fullName evidence="1">RCG57367</fullName>
    </submittedName>
</protein>
<reference evidence="2" key="1">
    <citation type="submission" date="2005-09" db="EMBL/GenBank/DDBJ databases">
        <authorList>
            <person name="Mural R.J."/>
            <person name="Li P.W."/>
            <person name="Adams M.D."/>
            <person name="Amanatides P.G."/>
            <person name="Baden-Tillson H."/>
            <person name="Barnstead M."/>
            <person name="Chin S.H."/>
            <person name="Dew I."/>
            <person name="Evans C.A."/>
            <person name="Ferriera S."/>
            <person name="Flanigan M."/>
            <person name="Fosler C."/>
            <person name="Glodek A."/>
            <person name="Gu Z."/>
            <person name="Holt R.A."/>
            <person name="Jennings D."/>
            <person name="Kraft C.L."/>
            <person name="Lu F."/>
            <person name="Nguyen T."/>
            <person name="Nusskern D.R."/>
            <person name="Pfannkoch C.M."/>
            <person name="Sitter C."/>
            <person name="Sutton G.G."/>
            <person name="Venter J.C."/>
            <person name="Wang Z."/>
            <person name="Woodage T."/>
            <person name="Zheng X.H."/>
            <person name="Zhong F."/>
        </authorList>
    </citation>
    <scope>NUCLEOTIDE SEQUENCE [LARGE SCALE GENOMIC DNA]</scope>
    <source>
        <strain>BN</strain>
        <strain evidence="2">Sprague-Dawley</strain>
    </source>
</reference>